<reference evidence="1" key="1">
    <citation type="submission" date="2021-12" db="EMBL/GenBank/DDBJ databases">
        <title>Comparative genomics, transcriptomics and evolutionary studies reveal genomic signatures of adaptation to plant cell wall in hemibiotrophic fungi.</title>
        <authorList>
            <consortium name="DOE Joint Genome Institute"/>
            <person name="Baroncelli R."/>
            <person name="Diaz J.F."/>
            <person name="Benocci T."/>
            <person name="Peng M."/>
            <person name="Battaglia E."/>
            <person name="Haridas S."/>
            <person name="Andreopoulos W."/>
            <person name="Labutti K."/>
            <person name="Pangilinan J."/>
            <person name="Floch G.L."/>
            <person name="Makela M.R."/>
            <person name="Henrissat B."/>
            <person name="Grigoriev I.V."/>
            <person name="Crouch J.A."/>
            <person name="De Vries R.P."/>
            <person name="Sukno S.A."/>
            <person name="Thon M.R."/>
        </authorList>
    </citation>
    <scope>NUCLEOTIDE SEQUENCE</scope>
    <source>
        <strain evidence="1">CBS 112980</strain>
    </source>
</reference>
<sequence length="125" mass="14102">MRPKRGNLQCFFPPVFFFFFRTSQVVPGSFHDCLCHTQTQRQTFDRVLPSTYQDTHAGVELVDGCPRHEVVTVVCMFLSPTWCTADCHECKVRNPLVYSTALPRQNPACQNASRCLLVGMSASGK</sequence>
<keyword evidence="2" id="KW-1185">Reference proteome</keyword>
<evidence type="ECO:0000313" key="2">
    <source>
        <dbReference type="Proteomes" id="UP001244207"/>
    </source>
</evidence>
<gene>
    <name evidence="1" type="ORF">BDZ83DRAFT_636220</name>
</gene>
<protein>
    <submittedName>
        <fullName evidence="1">Uncharacterized protein</fullName>
    </submittedName>
</protein>
<dbReference type="Proteomes" id="UP001244207">
    <property type="component" value="Unassembled WGS sequence"/>
</dbReference>
<evidence type="ECO:0000313" key="1">
    <source>
        <dbReference type="EMBL" id="KAK1714952.1"/>
    </source>
</evidence>
<proteinExistence type="predicted"/>
<name>A0AAD8UG57_GLOAC</name>
<organism evidence="1 2">
    <name type="scientific">Glomerella acutata</name>
    <name type="common">Colletotrichum acutatum</name>
    <dbReference type="NCBI Taxonomy" id="27357"/>
    <lineage>
        <taxon>Eukaryota</taxon>
        <taxon>Fungi</taxon>
        <taxon>Dikarya</taxon>
        <taxon>Ascomycota</taxon>
        <taxon>Pezizomycotina</taxon>
        <taxon>Sordariomycetes</taxon>
        <taxon>Hypocreomycetidae</taxon>
        <taxon>Glomerellales</taxon>
        <taxon>Glomerellaceae</taxon>
        <taxon>Colletotrichum</taxon>
        <taxon>Colletotrichum acutatum species complex</taxon>
    </lineage>
</organism>
<dbReference type="EMBL" id="JAHMHS010000127">
    <property type="protein sequence ID" value="KAK1714952.1"/>
    <property type="molecule type" value="Genomic_DNA"/>
</dbReference>
<dbReference type="AlphaFoldDB" id="A0AAD8UG57"/>
<accession>A0AAD8UG57</accession>
<dbReference type="RefSeq" id="XP_060360095.1">
    <property type="nucleotide sequence ID" value="XM_060509239.1"/>
</dbReference>
<dbReference type="GeneID" id="85393138"/>
<comment type="caution">
    <text evidence="1">The sequence shown here is derived from an EMBL/GenBank/DDBJ whole genome shotgun (WGS) entry which is preliminary data.</text>
</comment>